<organism evidence="3 4">
    <name type="scientific">Tuber magnatum</name>
    <name type="common">white Piedmont truffle</name>
    <dbReference type="NCBI Taxonomy" id="42249"/>
    <lineage>
        <taxon>Eukaryota</taxon>
        <taxon>Fungi</taxon>
        <taxon>Dikarya</taxon>
        <taxon>Ascomycota</taxon>
        <taxon>Pezizomycotina</taxon>
        <taxon>Pezizomycetes</taxon>
        <taxon>Pezizales</taxon>
        <taxon>Tuberaceae</taxon>
        <taxon>Tuber</taxon>
    </lineage>
</organism>
<dbReference type="Pfam" id="PF04909">
    <property type="entry name" value="Amidohydro_2"/>
    <property type="match status" value="1"/>
</dbReference>
<name>A0A317SWZ8_9PEZI</name>
<reference evidence="3 4" key="1">
    <citation type="submission" date="2018-03" db="EMBL/GenBank/DDBJ databases">
        <title>Genomes of Pezizomycetes fungi and the evolution of truffles.</title>
        <authorList>
            <person name="Murat C."/>
            <person name="Payen T."/>
            <person name="Noel B."/>
            <person name="Kuo A."/>
            <person name="Martin F.M."/>
        </authorList>
    </citation>
    <scope>NUCLEOTIDE SEQUENCE [LARGE SCALE GENOMIC DNA]</scope>
    <source>
        <strain evidence="3">091103-1</strain>
    </source>
</reference>
<dbReference type="InterPro" id="IPR052350">
    <property type="entry name" value="Metallo-dep_Lactonases"/>
</dbReference>
<evidence type="ECO:0000313" key="3">
    <source>
        <dbReference type="EMBL" id="PWW79005.1"/>
    </source>
</evidence>
<comment type="similarity">
    <text evidence="1">Belongs to the metallo-dependent hydrolases superfamily.</text>
</comment>
<accession>A0A317SWZ8</accession>
<dbReference type="PANTHER" id="PTHR43569">
    <property type="entry name" value="AMIDOHYDROLASE"/>
    <property type="match status" value="1"/>
</dbReference>
<dbReference type="Gene3D" id="3.20.20.140">
    <property type="entry name" value="Metal-dependent hydrolases"/>
    <property type="match status" value="1"/>
</dbReference>
<dbReference type="STRING" id="42249.A0A317SWZ8"/>
<proteinExistence type="inferred from homology"/>
<dbReference type="EMBL" id="PYWC01000011">
    <property type="protein sequence ID" value="PWW79005.1"/>
    <property type="molecule type" value="Genomic_DNA"/>
</dbReference>
<evidence type="ECO:0000259" key="2">
    <source>
        <dbReference type="Pfam" id="PF04909"/>
    </source>
</evidence>
<gene>
    <name evidence="3" type="ORF">C7212DRAFT_356220</name>
</gene>
<sequence>MPPIIDSHIHLFTKDHLPHLAWATPESSLYSENSIPEYLSGIPPSGLANFKGFVFIETDRRYTVPSGEAISEDDTVALKKAWEWPLEEFEFVYGLSKTHTYGKYVLGIVPWAPMNLGALAVDRFCEFLGVEGEENAERRRMLKGFRYLVQDKPPGTIGDVKFRGSMGWVWKKGLVVEIGVDTRSGGMWQLEEAVKAIQEVVKDSEGVEDVGTFVVNHLCKPNLHIAPSEILSHPTFRAWKSNVKNLAISHPSIVMKVSGIFAELPHNESFSKLSASQKEDAVIAHVTPWISEVLSTFGPDRVIWGSDWPVCKMGFDKIYPSGEFSAWETWRGLAAKVMQKLGQDKDAMEKLFSRNTARVYKLS</sequence>
<comment type="caution">
    <text evidence="3">The sequence shown here is derived from an EMBL/GenBank/DDBJ whole genome shotgun (WGS) entry which is preliminary data.</text>
</comment>
<feature type="domain" description="Amidohydrolase-related" evidence="2">
    <location>
        <begin position="237"/>
        <end position="362"/>
    </location>
</feature>
<dbReference type="InterPro" id="IPR032466">
    <property type="entry name" value="Metal_Hydrolase"/>
</dbReference>
<dbReference type="GO" id="GO:0016787">
    <property type="term" value="F:hydrolase activity"/>
    <property type="evidence" value="ECO:0007669"/>
    <property type="project" value="InterPro"/>
</dbReference>
<dbReference type="Proteomes" id="UP000246991">
    <property type="component" value="Unassembled WGS sequence"/>
</dbReference>
<protein>
    <recommendedName>
        <fullName evidence="2">Amidohydrolase-related domain-containing protein</fullName>
    </recommendedName>
</protein>
<keyword evidence="4" id="KW-1185">Reference proteome</keyword>
<dbReference type="SUPFAM" id="SSF51556">
    <property type="entry name" value="Metallo-dependent hydrolases"/>
    <property type="match status" value="1"/>
</dbReference>
<evidence type="ECO:0000313" key="4">
    <source>
        <dbReference type="Proteomes" id="UP000246991"/>
    </source>
</evidence>
<dbReference type="OrthoDB" id="2135488at2759"/>
<dbReference type="AlphaFoldDB" id="A0A317SWZ8"/>
<dbReference type="PANTHER" id="PTHR43569:SF2">
    <property type="entry name" value="AMIDOHYDROLASE-RELATED DOMAIN-CONTAINING PROTEIN"/>
    <property type="match status" value="1"/>
</dbReference>
<dbReference type="InterPro" id="IPR006680">
    <property type="entry name" value="Amidohydro-rel"/>
</dbReference>
<evidence type="ECO:0000256" key="1">
    <source>
        <dbReference type="ARBA" id="ARBA00038310"/>
    </source>
</evidence>